<dbReference type="Proteomes" id="UP000256690">
    <property type="component" value="Unassembled WGS sequence"/>
</dbReference>
<dbReference type="InterPro" id="IPR036047">
    <property type="entry name" value="F-box-like_dom_sf"/>
</dbReference>
<dbReference type="PROSITE" id="PS50181">
    <property type="entry name" value="FBOX"/>
    <property type="match status" value="1"/>
</dbReference>
<dbReference type="GeneID" id="38117180"/>
<evidence type="ECO:0000256" key="1">
    <source>
        <dbReference type="SAM" id="MobiDB-lite"/>
    </source>
</evidence>
<dbReference type="Gene3D" id="1.20.1280.50">
    <property type="match status" value="1"/>
</dbReference>
<dbReference type="InterPro" id="IPR001810">
    <property type="entry name" value="F-box_dom"/>
</dbReference>
<feature type="region of interest" description="Disordered" evidence="1">
    <location>
        <begin position="1"/>
        <end position="27"/>
    </location>
</feature>
<comment type="caution">
    <text evidence="3">The sequence shown here is derived from an EMBL/GenBank/DDBJ whole genome shotgun (WGS) entry which is preliminary data.</text>
</comment>
<dbReference type="Pfam" id="PF00646">
    <property type="entry name" value="F-box"/>
    <property type="match status" value="1"/>
</dbReference>
<dbReference type="AlphaFoldDB" id="A0A3D8RS77"/>
<evidence type="ECO:0000259" key="2">
    <source>
        <dbReference type="PROSITE" id="PS50181"/>
    </source>
</evidence>
<dbReference type="SUPFAM" id="SSF50998">
    <property type="entry name" value="Quinoprotein alcohol dehydrogenase-like"/>
    <property type="match status" value="1"/>
</dbReference>
<reference evidence="3 4" key="1">
    <citation type="journal article" date="2018" name="IMA Fungus">
        <title>IMA Genome-F 9: Draft genome sequence of Annulohypoxylon stygium, Aspergillus mulundensis, Berkeleyomyces basicola (syn. Thielaviopsis basicola), Ceratocystis smalleyi, two Cercospora beticola strains, Coleophoma cylindrospora, Fusarium fracticaudum, Phialophora cf. hyalina, and Morchella septimelata.</title>
        <authorList>
            <person name="Wingfield B.D."/>
            <person name="Bills G.F."/>
            <person name="Dong Y."/>
            <person name="Huang W."/>
            <person name="Nel W.J."/>
            <person name="Swalarsk-Parry B.S."/>
            <person name="Vaghefi N."/>
            <person name="Wilken P.M."/>
            <person name="An Z."/>
            <person name="de Beer Z.W."/>
            <person name="De Vos L."/>
            <person name="Chen L."/>
            <person name="Duong T.A."/>
            <person name="Gao Y."/>
            <person name="Hammerbacher A."/>
            <person name="Kikkert J.R."/>
            <person name="Li Y."/>
            <person name="Li H."/>
            <person name="Li K."/>
            <person name="Li Q."/>
            <person name="Liu X."/>
            <person name="Ma X."/>
            <person name="Naidoo K."/>
            <person name="Pethybridge S.J."/>
            <person name="Sun J."/>
            <person name="Steenkamp E.T."/>
            <person name="van der Nest M.A."/>
            <person name="van Wyk S."/>
            <person name="Wingfield M.J."/>
            <person name="Xiong C."/>
            <person name="Yue Q."/>
            <person name="Zhang X."/>
        </authorList>
    </citation>
    <scope>NUCLEOTIDE SEQUENCE [LARGE SCALE GENOMIC DNA]</scope>
    <source>
        <strain evidence="3 4">DSM 5745</strain>
    </source>
</reference>
<gene>
    <name evidence="3" type="ORF">DSM5745_06810</name>
</gene>
<accession>A0A3D8RS77</accession>
<evidence type="ECO:0000313" key="3">
    <source>
        <dbReference type="EMBL" id="RDW76818.1"/>
    </source>
</evidence>
<feature type="domain" description="F-box" evidence="2">
    <location>
        <begin position="32"/>
        <end position="80"/>
    </location>
</feature>
<protein>
    <recommendedName>
        <fullName evidence="2">F-box domain-containing protein</fullName>
    </recommendedName>
</protein>
<evidence type="ECO:0000313" key="4">
    <source>
        <dbReference type="Proteomes" id="UP000256690"/>
    </source>
</evidence>
<dbReference type="CDD" id="cd09917">
    <property type="entry name" value="F-box_SF"/>
    <property type="match status" value="1"/>
</dbReference>
<dbReference type="InterPro" id="IPR011047">
    <property type="entry name" value="Quinoprotein_ADH-like_sf"/>
</dbReference>
<dbReference type="EMBL" id="PVWQ01000007">
    <property type="protein sequence ID" value="RDW76818.1"/>
    <property type="molecule type" value="Genomic_DNA"/>
</dbReference>
<feature type="compositionally biased region" description="Polar residues" evidence="1">
    <location>
        <begin position="8"/>
        <end position="17"/>
    </location>
</feature>
<sequence length="553" mass="62231">MSLKRKGSPTSEGSTAPAQKRPTMLPPANTRIDPVHCLPYDCVAIIFRYLDVPDIVRCQILSRKWNSLVHTWIENTGLRLHFPTALAPPKIPGNMTKVQYFNNSAAILSGRPVAVHHIRALYNQGAVAISNPLIAWRSKIHIYWKDLTHKEDGSVRRARRFKPQSDLEVRDDNFLKLIISADGYILIRTQSERCWFRPSIATDYLLVLKTGAELWRRRSDISHPWEDHGFKECPLAFGSDRLYYVSIQKVGQAYTEYLMAIDTQSGNRLYRTQLDHTGHLLRQHVCFWRSPRLAWFRDYTAVVEVGGREALIAIGFKGCADPWSPRYCPPSSGILVFDGETGRRTQEIDMHMDMDVNRDSERDSDAYIVTSNVPGAFAIISHPVSERKPLKINVYTAGPNGKFNLQRSNILAWDGPVNAIAIDPFQHLYSSIGALGPDVLLGLRIGTLASSPADEALADALEGLSIVPTPTLFPVPHNPIFCRSKEGAFIQRKLPPWSSGRERWSNSCPMKFVGPNRLVIYLGWTGSAGQYEHYVFDFGSRHRASLSGPGRQS</sequence>
<name>A0A3D8RS77_9EURO</name>
<keyword evidence="4" id="KW-1185">Reference proteome</keyword>
<organism evidence="3 4">
    <name type="scientific">Aspergillus mulundensis</name>
    <dbReference type="NCBI Taxonomy" id="1810919"/>
    <lineage>
        <taxon>Eukaryota</taxon>
        <taxon>Fungi</taxon>
        <taxon>Dikarya</taxon>
        <taxon>Ascomycota</taxon>
        <taxon>Pezizomycotina</taxon>
        <taxon>Eurotiomycetes</taxon>
        <taxon>Eurotiomycetidae</taxon>
        <taxon>Eurotiales</taxon>
        <taxon>Aspergillaceae</taxon>
        <taxon>Aspergillus</taxon>
        <taxon>Aspergillus subgen. Nidulantes</taxon>
    </lineage>
</organism>
<dbReference type="RefSeq" id="XP_026603130.1">
    <property type="nucleotide sequence ID" value="XM_026748826.1"/>
</dbReference>
<dbReference type="SUPFAM" id="SSF81383">
    <property type="entry name" value="F-box domain"/>
    <property type="match status" value="1"/>
</dbReference>
<dbReference type="OrthoDB" id="4466386at2759"/>
<proteinExistence type="predicted"/>